<evidence type="ECO:0000313" key="1">
    <source>
        <dbReference type="EMBL" id="HJC24638.1"/>
    </source>
</evidence>
<dbReference type="SUPFAM" id="SSF52266">
    <property type="entry name" value="SGNH hydrolase"/>
    <property type="match status" value="1"/>
</dbReference>
<evidence type="ECO:0000313" key="2">
    <source>
        <dbReference type="Proteomes" id="UP000823891"/>
    </source>
</evidence>
<dbReference type="EMBL" id="DWWS01000046">
    <property type="protein sequence ID" value="HJC24638.1"/>
    <property type="molecule type" value="Genomic_DNA"/>
</dbReference>
<dbReference type="Proteomes" id="UP000823891">
    <property type="component" value="Unassembled WGS sequence"/>
</dbReference>
<organism evidence="1 2">
    <name type="scientific">Candidatus Eisenbergiella merdavium</name>
    <dbReference type="NCBI Taxonomy" id="2838551"/>
    <lineage>
        <taxon>Bacteria</taxon>
        <taxon>Bacillati</taxon>
        <taxon>Bacillota</taxon>
        <taxon>Clostridia</taxon>
        <taxon>Lachnospirales</taxon>
        <taxon>Lachnospiraceae</taxon>
        <taxon>Eisenbergiella</taxon>
    </lineage>
</organism>
<protein>
    <recommendedName>
        <fullName evidence="3">SGNH hydrolase-type esterase domain-containing protein</fullName>
    </recommendedName>
</protein>
<comment type="caution">
    <text evidence="1">The sequence shown here is derived from an EMBL/GenBank/DDBJ whole genome shotgun (WGS) entry which is preliminary data.</text>
</comment>
<reference evidence="1" key="2">
    <citation type="submission" date="2021-04" db="EMBL/GenBank/DDBJ databases">
        <authorList>
            <person name="Gilroy R."/>
        </authorList>
    </citation>
    <scope>NUCLEOTIDE SEQUENCE</scope>
    <source>
        <strain evidence="1">USAMLcec2-132</strain>
    </source>
</reference>
<accession>A0A9D2NGY0</accession>
<proteinExistence type="predicted"/>
<sequence>MNDTRSGRRYILMAAAVAVWMLYLLPLSVHAQEALPEAGTVALMEEGAGEYAEEDAGEGMEEQPAAEEAAAEVPEDIIFVGDSRFVQMENAVGENPYRWIAKVSQGYDWFVAEAVPQIDDAVQSGTKILINFGVNDVANEEAYAELVNRKAAEWNEKGARVYYSSVNPVENGRYVTEEKVEKFNESLEADLDSEVEWIDSFSWLVQDGYTLTDGLHFSRETYERLYAFYLDELSQD</sequence>
<dbReference type="InterPro" id="IPR036514">
    <property type="entry name" value="SGNH_hydro_sf"/>
</dbReference>
<dbReference type="Gene3D" id="3.40.50.1110">
    <property type="entry name" value="SGNH hydrolase"/>
    <property type="match status" value="1"/>
</dbReference>
<evidence type="ECO:0008006" key="3">
    <source>
        <dbReference type="Google" id="ProtNLM"/>
    </source>
</evidence>
<reference evidence="1" key="1">
    <citation type="journal article" date="2021" name="PeerJ">
        <title>Extensive microbial diversity within the chicken gut microbiome revealed by metagenomics and culture.</title>
        <authorList>
            <person name="Gilroy R."/>
            <person name="Ravi A."/>
            <person name="Getino M."/>
            <person name="Pursley I."/>
            <person name="Horton D.L."/>
            <person name="Alikhan N.F."/>
            <person name="Baker D."/>
            <person name="Gharbi K."/>
            <person name="Hall N."/>
            <person name="Watson M."/>
            <person name="Adriaenssens E.M."/>
            <person name="Foster-Nyarko E."/>
            <person name="Jarju S."/>
            <person name="Secka A."/>
            <person name="Antonio M."/>
            <person name="Oren A."/>
            <person name="Chaudhuri R.R."/>
            <person name="La Ragione R."/>
            <person name="Hildebrand F."/>
            <person name="Pallen M.J."/>
        </authorList>
    </citation>
    <scope>NUCLEOTIDE SEQUENCE</scope>
    <source>
        <strain evidence="1">USAMLcec2-132</strain>
    </source>
</reference>
<gene>
    <name evidence="1" type="ORF">H9761_13180</name>
</gene>
<name>A0A9D2NGY0_9FIRM</name>
<dbReference type="AlphaFoldDB" id="A0A9D2NGY0"/>